<evidence type="ECO:0000256" key="4">
    <source>
        <dbReference type="ARBA" id="ARBA00022723"/>
    </source>
</evidence>
<keyword evidence="8" id="KW-0800">Toxin</keyword>
<dbReference type="PANTHER" id="PTHR33653:SF1">
    <property type="entry name" value="RIBONUCLEASE VAPC2"/>
    <property type="match status" value="1"/>
</dbReference>
<dbReference type="AlphaFoldDB" id="A0A7K0ESV1"/>
<dbReference type="InterPro" id="IPR022907">
    <property type="entry name" value="VapC_family"/>
</dbReference>
<evidence type="ECO:0000256" key="3">
    <source>
        <dbReference type="ARBA" id="ARBA00022722"/>
    </source>
</evidence>
<evidence type="ECO:0000313" key="10">
    <source>
        <dbReference type="EMBL" id="MRS64842.1"/>
    </source>
</evidence>
<dbReference type="GO" id="GO:0000287">
    <property type="term" value="F:magnesium ion binding"/>
    <property type="evidence" value="ECO:0007669"/>
    <property type="project" value="UniProtKB-UniRule"/>
</dbReference>
<dbReference type="InterPro" id="IPR029060">
    <property type="entry name" value="PIN-like_dom_sf"/>
</dbReference>
<dbReference type="InterPro" id="IPR050556">
    <property type="entry name" value="Type_II_TA_system_RNase"/>
</dbReference>
<sequence>MVRFLLTIRLKLFRKTAKRSTNGGPSLDTSILIDYFRKTDKSKTRLVRLSQRFEQLCISSVTEFEIYSGANPQQLGFWNQLLDNSSVYPFDSQASKVAVDIQQDLKRLRKTIDKADLFIAATAVANNLILDTLNRKHFDQIAKLTLLDSRIE</sequence>
<dbReference type="EC" id="3.1.-.-" evidence="8"/>
<keyword evidence="11" id="KW-1185">Reference proteome</keyword>
<dbReference type="HAMAP" id="MF_00265">
    <property type="entry name" value="VapC_Nob1"/>
    <property type="match status" value="1"/>
</dbReference>
<dbReference type="InterPro" id="IPR002716">
    <property type="entry name" value="PIN_dom"/>
</dbReference>
<protein>
    <recommendedName>
        <fullName evidence="8">Ribonuclease VapC</fullName>
        <shortName evidence="8">RNase VapC</shortName>
        <ecNumber evidence="8">3.1.-.-</ecNumber>
    </recommendedName>
    <alternativeName>
        <fullName evidence="8">Toxin VapC</fullName>
    </alternativeName>
</protein>
<comment type="similarity">
    <text evidence="7 8">Belongs to the PINc/VapC protein family.</text>
</comment>
<dbReference type="CDD" id="cd09881">
    <property type="entry name" value="PIN_VapC4-5_FitB-like"/>
    <property type="match status" value="1"/>
</dbReference>
<reference evidence="10 11" key="1">
    <citation type="journal article" date="2018" name="Antonie Van Leeuwenhoek">
        <title>Larkinella terrae sp. nov., isolated from soil on Jeju Island, South Korea.</title>
        <authorList>
            <person name="Ten L.N."/>
            <person name="Jeon J."/>
            <person name="Park S.J."/>
            <person name="Park S."/>
            <person name="Lee S.Y."/>
            <person name="Kim M.K."/>
            <person name="Jung H.Y."/>
        </authorList>
    </citation>
    <scope>NUCLEOTIDE SEQUENCE [LARGE SCALE GENOMIC DNA]</scope>
    <source>
        <strain evidence="10 11">KCTC 52001</strain>
    </source>
</reference>
<feature type="binding site" evidence="8">
    <location>
        <position position="28"/>
    </location>
    <ligand>
        <name>Mg(2+)</name>
        <dbReference type="ChEBI" id="CHEBI:18420"/>
    </ligand>
</feature>
<proteinExistence type="inferred from homology"/>
<name>A0A7K0ESV1_9BACT</name>
<dbReference type="GO" id="GO:0016787">
    <property type="term" value="F:hydrolase activity"/>
    <property type="evidence" value="ECO:0007669"/>
    <property type="project" value="UniProtKB-KW"/>
</dbReference>
<dbReference type="OrthoDB" id="9804823at2"/>
<feature type="domain" description="PIN" evidence="9">
    <location>
        <begin position="27"/>
        <end position="143"/>
    </location>
</feature>
<dbReference type="SUPFAM" id="SSF88723">
    <property type="entry name" value="PIN domain-like"/>
    <property type="match status" value="1"/>
</dbReference>
<evidence type="ECO:0000256" key="5">
    <source>
        <dbReference type="ARBA" id="ARBA00022801"/>
    </source>
</evidence>
<feature type="binding site" evidence="8">
    <location>
        <position position="116"/>
    </location>
    <ligand>
        <name>Mg(2+)</name>
        <dbReference type="ChEBI" id="CHEBI:18420"/>
    </ligand>
</feature>
<keyword evidence="4 8" id="KW-0479">Metal-binding</keyword>
<keyword evidence="5 8" id="KW-0378">Hydrolase</keyword>
<comment type="cofactor">
    <cofactor evidence="1 8">
        <name>Mg(2+)</name>
        <dbReference type="ChEBI" id="CHEBI:18420"/>
    </cofactor>
</comment>
<organism evidence="10 11">
    <name type="scientific">Larkinella terrae</name>
    <dbReference type="NCBI Taxonomy" id="2025311"/>
    <lineage>
        <taxon>Bacteria</taxon>
        <taxon>Pseudomonadati</taxon>
        <taxon>Bacteroidota</taxon>
        <taxon>Cytophagia</taxon>
        <taxon>Cytophagales</taxon>
        <taxon>Spirosomataceae</taxon>
        <taxon>Larkinella</taxon>
    </lineage>
</organism>
<dbReference type="Pfam" id="PF01850">
    <property type="entry name" value="PIN"/>
    <property type="match status" value="1"/>
</dbReference>
<dbReference type="EMBL" id="WJXZ01000014">
    <property type="protein sequence ID" value="MRS64842.1"/>
    <property type="molecule type" value="Genomic_DNA"/>
</dbReference>
<dbReference type="GO" id="GO:0090729">
    <property type="term" value="F:toxin activity"/>
    <property type="evidence" value="ECO:0007669"/>
    <property type="project" value="UniProtKB-KW"/>
</dbReference>
<evidence type="ECO:0000256" key="7">
    <source>
        <dbReference type="ARBA" id="ARBA00038093"/>
    </source>
</evidence>
<gene>
    <name evidence="8" type="primary">vapC</name>
    <name evidence="10" type="ORF">GJJ30_26325</name>
</gene>
<dbReference type="Gene3D" id="3.40.50.1010">
    <property type="entry name" value="5'-nuclease"/>
    <property type="match status" value="1"/>
</dbReference>
<evidence type="ECO:0000256" key="6">
    <source>
        <dbReference type="ARBA" id="ARBA00022842"/>
    </source>
</evidence>
<keyword evidence="3 8" id="KW-0540">Nuclease</keyword>
<dbReference type="GO" id="GO:0004540">
    <property type="term" value="F:RNA nuclease activity"/>
    <property type="evidence" value="ECO:0007669"/>
    <property type="project" value="InterPro"/>
</dbReference>
<dbReference type="Proteomes" id="UP000441754">
    <property type="component" value="Unassembled WGS sequence"/>
</dbReference>
<dbReference type="PANTHER" id="PTHR33653">
    <property type="entry name" value="RIBONUCLEASE VAPC2"/>
    <property type="match status" value="1"/>
</dbReference>
<evidence type="ECO:0000256" key="8">
    <source>
        <dbReference type="HAMAP-Rule" id="MF_00265"/>
    </source>
</evidence>
<keyword evidence="6 8" id="KW-0460">Magnesium</keyword>
<evidence type="ECO:0000259" key="9">
    <source>
        <dbReference type="Pfam" id="PF01850"/>
    </source>
</evidence>
<comment type="function">
    <text evidence="8">Toxic component of a toxin-antitoxin (TA) system. An RNase.</text>
</comment>
<accession>A0A7K0ESV1</accession>
<evidence type="ECO:0000256" key="2">
    <source>
        <dbReference type="ARBA" id="ARBA00022649"/>
    </source>
</evidence>
<evidence type="ECO:0000313" key="11">
    <source>
        <dbReference type="Proteomes" id="UP000441754"/>
    </source>
</evidence>
<keyword evidence="2 8" id="KW-1277">Toxin-antitoxin system</keyword>
<dbReference type="RefSeq" id="WP_154178145.1">
    <property type="nucleotide sequence ID" value="NZ_WJXZ01000014.1"/>
</dbReference>
<evidence type="ECO:0000256" key="1">
    <source>
        <dbReference type="ARBA" id="ARBA00001946"/>
    </source>
</evidence>
<comment type="caution">
    <text evidence="10">The sequence shown here is derived from an EMBL/GenBank/DDBJ whole genome shotgun (WGS) entry which is preliminary data.</text>
</comment>